<evidence type="ECO:0000259" key="6">
    <source>
        <dbReference type="PROSITE" id="PS50103"/>
    </source>
</evidence>
<feature type="non-terminal residue" evidence="7">
    <location>
        <position position="227"/>
    </location>
</feature>
<evidence type="ECO:0000256" key="3">
    <source>
        <dbReference type="ARBA" id="ARBA00022833"/>
    </source>
</evidence>
<sequence>MSVPSPYTQGQRTSPNDVQCKVLSNNDQANKGENCRDYLRTGRCKYGPSCKYYHPANVQSGGGMKAPVDSSEPLFPERYNEPVCQYYMKHGTCKFGQSCKFNHPPQVAGTSNTMNGNGNTNVLVSIPLSNRKEDGAQTMWNTSGNGNDSNVQLLPQRLDEPNCMYFLKNGRCKYGASCRYHHPLNYNQGQYDRRGRLEDNRNRQYHQQDHRSAHKVQYVTALPPGSM</sequence>
<gene>
    <name evidence="7" type="ORF">FRACYDRAFT_209599</name>
</gene>
<keyword evidence="8" id="KW-1185">Reference proteome</keyword>
<evidence type="ECO:0000313" key="7">
    <source>
        <dbReference type="EMBL" id="OEU13238.1"/>
    </source>
</evidence>
<feature type="zinc finger region" description="C3H1-type" evidence="5">
    <location>
        <begin position="157"/>
        <end position="185"/>
    </location>
</feature>
<proteinExistence type="predicted"/>
<keyword evidence="1 5" id="KW-0479">Metal-binding</keyword>
<dbReference type="InterPro" id="IPR000571">
    <property type="entry name" value="Znf_CCCH"/>
</dbReference>
<dbReference type="Gene3D" id="4.10.1000.10">
    <property type="entry name" value="Zinc finger, CCCH-type"/>
    <property type="match status" value="1"/>
</dbReference>
<dbReference type="PROSITE" id="PS50103">
    <property type="entry name" value="ZF_C3H1"/>
    <property type="match status" value="3"/>
</dbReference>
<dbReference type="GO" id="GO:0003729">
    <property type="term" value="F:mRNA binding"/>
    <property type="evidence" value="ECO:0007669"/>
    <property type="project" value="UniProtKB-ARBA"/>
</dbReference>
<evidence type="ECO:0000256" key="5">
    <source>
        <dbReference type="PROSITE-ProRule" id="PRU00723"/>
    </source>
</evidence>
<dbReference type="Proteomes" id="UP000095751">
    <property type="component" value="Unassembled WGS sequence"/>
</dbReference>
<organism evidence="7 8">
    <name type="scientific">Fragilariopsis cylindrus CCMP1102</name>
    <dbReference type="NCBI Taxonomy" id="635003"/>
    <lineage>
        <taxon>Eukaryota</taxon>
        <taxon>Sar</taxon>
        <taxon>Stramenopiles</taxon>
        <taxon>Ochrophyta</taxon>
        <taxon>Bacillariophyta</taxon>
        <taxon>Bacillariophyceae</taxon>
        <taxon>Bacillariophycidae</taxon>
        <taxon>Bacillariales</taxon>
        <taxon>Bacillariaceae</taxon>
        <taxon>Fragilariopsis</taxon>
    </lineage>
</organism>
<reference evidence="7 8" key="1">
    <citation type="submission" date="2016-09" db="EMBL/GenBank/DDBJ databases">
        <title>Extensive genetic diversity and differential bi-allelic expression allows diatom success in the polar Southern Ocean.</title>
        <authorList>
            <consortium name="DOE Joint Genome Institute"/>
            <person name="Mock T."/>
            <person name="Otillar R.P."/>
            <person name="Strauss J."/>
            <person name="Dupont C."/>
            <person name="Frickenhaus S."/>
            <person name="Maumus F."/>
            <person name="Mcmullan M."/>
            <person name="Sanges R."/>
            <person name="Schmutz J."/>
            <person name="Toseland A."/>
            <person name="Valas R."/>
            <person name="Veluchamy A."/>
            <person name="Ward B.J."/>
            <person name="Allen A."/>
            <person name="Barry K."/>
            <person name="Falciatore A."/>
            <person name="Ferrante M."/>
            <person name="Fortunato A.E."/>
            <person name="Gloeckner G."/>
            <person name="Gruber A."/>
            <person name="Hipkin R."/>
            <person name="Janech M."/>
            <person name="Kroth P."/>
            <person name="Leese F."/>
            <person name="Lindquist E."/>
            <person name="Lyon B.R."/>
            <person name="Martin J."/>
            <person name="Mayer C."/>
            <person name="Parker M."/>
            <person name="Quesneville H."/>
            <person name="Raymond J."/>
            <person name="Uhlig C."/>
            <person name="Valentin K.U."/>
            <person name="Worden A.Z."/>
            <person name="Armbrust E.V."/>
            <person name="Bowler C."/>
            <person name="Green B."/>
            <person name="Moulton V."/>
            <person name="Van Oosterhout C."/>
            <person name="Grigoriev I."/>
        </authorList>
    </citation>
    <scope>NUCLEOTIDE SEQUENCE [LARGE SCALE GENOMIC DNA]</scope>
    <source>
        <strain evidence="7 8">CCMP1102</strain>
    </source>
</reference>
<dbReference type="GO" id="GO:0003677">
    <property type="term" value="F:DNA binding"/>
    <property type="evidence" value="ECO:0007669"/>
    <property type="project" value="UniProtKB-KW"/>
</dbReference>
<dbReference type="Pfam" id="PF00642">
    <property type="entry name" value="zf-CCCH"/>
    <property type="match status" value="3"/>
</dbReference>
<feature type="domain" description="C3H1-type" evidence="6">
    <location>
        <begin position="157"/>
        <end position="185"/>
    </location>
</feature>
<accession>A0A1E7F4Y0</accession>
<dbReference type="SUPFAM" id="SSF90229">
    <property type="entry name" value="CCCH zinc finger"/>
    <property type="match status" value="3"/>
</dbReference>
<dbReference type="SMART" id="SM00356">
    <property type="entry name" value="ZnF_C3H1"/>
    <property type="match status" value="3"/>
</dbReference>
<dbReference type="InterPro" id="IPR050974">
    <property type="entry name" value="Plant_ZF_CCCH"/>
</dbReference>
<evidence type="ECO:0000313" key="8">
    <source>
        <dbReference type="Proteomes" id="UP000095751"/>
    </source>
</evidence>
<evidence type="ECO:0000256" key="2">
    <source>
        <dbReference type="ARBA" id="ARBA00022771"/>
    </source>
</evidence>
<dbReference type="InterPro" id="IPR036855">
    <property type="entry name" value="Znf_CCCH_sf"/>
</dbReference>
<keyword evidence="3 5" id="KW-0862">Zinc</keyword>
<evidence type="ECO:0000256" key="4">
    <source>
        <dbReference type="ARBA" id="ARBA00023125"/>
    </source>
</evidence>
<dbReference type="InParanoid" id="A0A1E7F4Y0"/>
<name>A0A1E7F4Y0_9STRA</name>
<feature type="domain" description="C3H1-type" evidence="6">
    <location>
        <begin position="78"/>
        <end position="106"/>
    </location>
</feature>
<dbReference type="AlphaFoldDB" id="A0A1E7F4Y0"/>
<dbReference type="PANTHER" id="PTHR12506">
    <property type="entry name" value="PROTEIN PHOSPHATASE RELATED"/>
    <property type="match status" value="1"/>
</dbReference>
<dbReference type="Gene3D" id="2.30.30.1190">
    <property type="match status" value="1"/>
</dbReference>
<keyword evidence="2 5" id="KW-0863">Zinc-finger</keyword>
<dbReference type="KEGG" id="fcy:FRACYDRAFT_209599"/>
<evidence type="ECO:0000256" key="1">
    <source>
        <dbReference type="ARBA" id="ARBA00022723"/>
    </source>
</evidence>
<feature type="domain" description="C3H1-type" evidence="6">
    <location>
        <begin position="29"/>
        <end position="57"/>
    </location>
</feature>
<keyword evidence="4" id="KW-0238">DNA-binding</keyword>
<protein>
    <recommendedName>
        <fullName evidence="6">C3H1-type domain-containing protein</fullName>
    </recommendedName>
</protein>
<dbReference type="OrthoDB" id="411372at2759"/>
<dbReference type="GO" id="GO:0008270">
    <property type="term" value="F:zinc ion binding"/>
    <property type="evidence" value="ECO:0007669"/>
    <property type="project" value="UniProtKB-KW"/>
</dbReference>
<dbReference type="PANTHER" id="PTHR12506:SF50">
    <property type="entry name" value="ZINC FINGER CCCH DOMAIN-CONTAINING PROTEIN 26"/>
    <property type="match status" value="1"/>
</dbReference>
<feature type="zinc finger region" description="C3H1-type" evidence="5">
    <location>
        <begin position="29"/>
        <end position="57"/>
    </location>
</feature>
<feature type="zinc finger region" description="C3H1-type" evidence="5">
    <location>
        <begin position="78"/>
        <end position="106"/>
    </location>
</feature>
<dbReference type="EMBL" id="KV784361">
    <property type="protein sequence ID" value="OEU13238.1"/>
    <property type="molecule type" value="Genomic_DNA"/>
</dbReference>